<evidence type="ECO:0000256" key="1">
    <source>
        <dbReference type="SAM" id="SignalP"/>
    </source>
</evidence>
<feature type="chain" id="PRO_5034458685" description="Tc1-like transposase DDE domain-containing protein" evidence="1">
    <location>
        <begin position="28"/>
        <end position="82"/>
    </location>
</feature>
<reference evidence="2" key="1">
    <citation type="submission" date="2025-08" db="UniProtKB">
        <authorList>
            <consortium name="Ensembl"/>
        </authorList>
    </citation>
    <scope>IDENTIFICATION</scope>
</reference>
<evidence type="ECO:0000313" key="2">
    <source>
        <dbReference type="Ensembl" id="ENSAMXP00005046353.1"/>
    </source>
</evidence>
<protein>
    <recommendedName>
        <fullName evidence="4">Tc1-like transposase DDE domain-containing protein</fullName>
    </recommendedName>
</protein>
<dbReference type="Proteomes" id="UP000694621">
    <property type="component" value="Unplaced"/>
</dbReference>
<proteinExistence type="predicted"/>
<accession>A0A8B9L5J7</accession>
<name>A0A8B9L5J7_ASTMX</name>
<dbReference type="InterPro" id="IPR036397">
    <property type="entry name" value="RNaseH_sf"/>
</dbReference>
<dbReference type="GO" id="GO:0003676">
    <property type="term" value="F:nucleic acid binding"/>
    <property type="evidence" value="ECO:0007669"/>
    <property type="project" value="InterPro"/>
</dbReference>
<organism evidence="2 3">
    <name type="scientific">Astyanax mexicanus</name>
    <name type="common">Blind cave fish</name>
    <name type="synonym">Astyanax fasciatus mexicanus</name>
    <dbReference type="NCBI Taxonomy" id="7994"/>
    <lineage>
        <taxon>Eukaryota</taxon>
        <taxon>Metazoa</taxon>
        <taxon>Chordata</taxon>
        <taxon>Craniata</taxon>
        <taxon>Vertebrata</taxon>
        <taxon>Euteleostomi</taxon>
        <taxon>Actinopterygii</taxon>
        <taxon>Neopterygii</taxon>
        <taxon>Teleostei</taxon>
        <taxon>Ostariophysi</taxon>
        <taxon>Characiformes</taxon>
        <taxon>Characoidei</taxon>
        <taxon>Acestrorhamphidae</taxon>
        <taxon>Acestrorhamphinae</taxon>
        <taxon>Astyanax</taxon>
    </lineage>
</organism>
<dbReference type="AlphaFoldDB" id="A0A8B9L5J7"/>
<keyword evidence="1" id="KW-0732">Signal</keyword>
<feature type="signal peptide" evidence="1">
    <location>
        <begin position="1"/>
        <end position="27"/>
    </location>
</feature>
<evidence type="ECO:0000313" key="3">
    <source>
        <dbReference type="Proteomes" id="UP000694621"/>
    </source>
</evidence>
<sequence>MHTLVRYSNRTILIHILILATAAISRACLGETDVMSWPAVSSDLSLTEKVWDAIGHAINTPLLPRNQQELPENIQAAWDGLS</sequence>
<dbReference type="Ensembl" id="ENSAMXT00005050354.1">
    <property type="protein sequence ID" value="ENSAMXP00005046353.1"/>
    <property type="gene ID" value="ENSAMXG00005021359.1"/>
</dbReference>
<dbReference type="Gene3D" id="3.30.420.10">
    <property type="entry name" value="Ribonuclease H-like superfamily/Ribonuclease H"/>
    <property type="match status" value="1"/>
</dbReference>
<evidence type="ECO:0008006" key="4">
    <source>
        <dbReference type="Google" id="ProtNLM"/>
    </source>
</evidence>